<evidence type="ECO:0000256" key="11">
    <source>
        <dbReference type="ARBA" id="ARBA00022989"/>
    </source>
</evidence>
<dbReference type="PANTHER" id="PTHR47101:SF1">
    <property type="entry name" value="PHOSPHATIDATE CYTIDYLYLTRANSFERASE 4, CHLOROPLASTIC"/>
    <property type="match status" value="1"/>
</dbReference>
<feature type="compositionally biased region" description="Polar residues" evidence="17">
    <location>
        <begin position="563"/>
        <end position="583"/>
    </location>
</feature>
<evidence type="ECO:0000256" key="9">
    <source>
        <dbReference type="ARBA" id="ARBA00022692"/>
    </source>
</evidence>
<dbReference type="PANTHER" id="PTHR47101">
    <property type="entry name" value="PHOSPHATIDATE CYTIDYLYLTRANSFERASE 5, CHLOROPLASTIC"/>
    <property type="match status" value="1"/>
</dbReference>
<evidence type="ECO:0000256" key="8">
    <source>
        <dbReference type="ARBA" id="ARBA00022679"/>
    </source>
</evidence>
<evidence type="ECO:0000259" key="19">
    <source>
        <dbReference type="SMART" id="SM00451"/>
    </source>
</evidence>
<evidence type="ECO:0000256" key="18">
    <source>
        <dbReference type="SAM" id="Phobius"/>
    </source>
</evidence>
<feature type="domain" description="U1-type" evidence="19">
    <location>
        <begin position="243"/>
        <end position="277"/>
    </location>
</feature>
<dbReference type="EMBL" id="JAHUZN010000007">
    <property type="protein sequence ID" value="KAG8488988.1"/>
    <property type="molecule type" value="Genomic_DNA"/>
</dbReference>
<dbReference type="SMART" id="SM00451">
    <property type="entry name" value="ZnF_U1"/>
    <property type="match status" value="2"/>
</dbReference>
<evidence type="ECO:0000256" key="2">
    <source>
        <dbReference type="ARBA" id="ARBA00004141"/>
    </source>
</evidence>
<sequence>MEYTAEQQQYQQQYQNQPQAYGYDPSQYHHQSAASYYAYAYGNQQHQQQQYPYYPPQDSYPQQYSQFYQEAAPIHPPGVPLDHHSQPTVYYPPQPAVDPQHQQGISVSGSDSSAVPANYAGNVVSAQRDNRPRQMEILKSFYFEDVHRRTRFVSGNWVFPVMMQSAYRGGRRGRRPFRGGSLGHAGHGHNGSQHTPSNGAASAIPNSVLDPNGAAAAMLPAASVPGHATLPAQVPAAPLRPPPRMAWCELCRVDCNRPEILEQHKNGKRHKKNLQVREELQKRNGVITGQQSVQVPNLGSEIVQLEKVEGSEEKQHQQMVPSLAATTDNKKEIEQQQDIVNKPEASTTGPAEAKRNLRNPSEARGRGLKRKMRGGRGGKYVKRNEGSRRPSEPPKPKGGIPFMCELCNVKCETQVVFNCHLAGKKHIANMKRFHGHRALYGEAGVQALYPPNISAPPPPLVPQIQQGVTDPQVVLAQLLTYVLSQAQVPGLAGPQVSLPIATLESAQAPLSSSGNQYQHEFPQGLLATSEVRNGLGVMAEAETWQQHTAAKSEALPSAGDRGANSQGSESEKNGVSQQQSFSAKTEVPTTVKMESGGLDTEIPPMDDPIATSTSKRDSTTASLDPVDESESNNNLEQPEDPEEDPEENEQNEIHMLLSTVSALAIGPRDQFITHPFFSFCFKSFMASFASFVEISRYNLIPLSVTSLCGCPCRLLSNKTLIPTRRTPKLKLNVVFHGSKSVLRVRPTSIYVNRRFITAVARAEPESIDESNAEEEVDQGAILPTTKDSFSELQHKSSQLRKRIVFGLGIGISVGGAVLAGGWVFTVALAAAVFLGAREYFELVRSRGITAGMTPPPRYVSRVCSVICAFMPILTLYFGNIDISVTSAAFVVATALLMQRGNPRFAQLSSTMFGLFYCGYLPCFWVKLRCGLAAPALNTRIGAGWPFLLGGQAHWTVGLVATLISFSSIIAADTYAFLGGKAIGKTPLTNISPKKTWEGAIVGLGGCIATSVVLSKILSWPASLVSAIAFGFLNFFGSVFGDLTESMIKRDAGVKDSGSLIPGHGGILDRVDSYIFTGALAYSFVKILLPLYGV</sequence>
<dbReference type="GO" id="GO:0004605">
    <property type="term" value="F:phosphatidate cytidylyltransferase activity"/>
    <property type="evidence" value="ECO:0007669"/>
    <property type="project" value="UniProtKB-EC"/>
</dbReference>
<dbReference type="Pfam" id="PF12874">
    <property type="entry name" value="zf-met"/>
    <property type="match status" value="2"/>
</dbReference>
<dbReference type="SUPFAM" id="SSF57667">
    <property type="entry name" value="beta-beta-alpha zinc fingers"/>
    <property type="match status" value="2"/>
</dbReference>
<evidence type="ECO:0000256" key="3">
    <source>
        <dbReference type="ARBA" id="ARBA00005119"/>
    </source>
</evidence>
<evidence type="ECO:0000313" key="20">
    <source>
        <dbReference type="EMBL" id="KAG8488988.1"/>
    </source>
</evidence>
<feature type="compositionally biased region" description="Polar residues" evidence="17">
    <location>
        <begin position="317"/>
        <end position="327"/>
    </location>
</feature>
<evidence type="ECO:0000256" key="4">
    <source>
        <dbReference type="ARBA" id="ARBA00005189"/>
    </source>
</evidence>
<gene>
    <name evidence="20" type="ORF">CXB51_017011</name>
</gene>
<dbReference type="Pfam" id="PF01148">
    <property type="entry name" value="CTP_transf_1"/>
    <property type="match status" value="1"/>
</dbReference>
<feature type="compositionally biased region" description="Basic and acidic residues" evidence="17">
    <location>
        <begin position="382"/>
        <end position="395"/>
    </location>
</feature>
<feature type="compositionally biased region" description="Low complexity" evidence="17">
    <location>
        <begin position="7"/>
        <end position="27"/>
    </location>
</feature>
<dbReference type="PROSITE" id="PS01315">
    <property type="entry name" value="CDS"/>
    <property type="match status" value="1"/>
</dbReference>
<feature type="transmembrane region" description="Helical" evidence="18">
    <location>
        <begin position="956"/>
        <end position="977"/>
    </location>
</feature>
<protein>
    <recommendedName>
        <fullName evidence="6 16">Phosphatidate cytidylyltransferase</fullName>
        <ecNumber evidence="6 16">2.7.7.41</ecNumber>
    </recommendedName>
</protein>
<dbReference type="GO" id="GO:0016024">
    <property type="term" value="P:CDP-diacylglycerol biosynthetic process"/>
    <property type="evidence" value="ECO:0007669"/>
    <property type="project" value="UniProtKB-UniPathway"/>
</dbReference>
<evidence type="ECO:0000256" key="13">
    <source>
        <dbReference type="ARBA" id="ARBA00023136"/>
    </source>
</evidence>
<feature type="domain" description="U1-type" evidence="19">
    <location>
        <begin position="399"/>
        <end position="433"/>
    </location>
</feature>
<evidence type="ECO:0000256" key="12">
    <source>
        <dbReference type="ARBA" id="ARBA00023098"/>
    </source>
</evidence>
<dbReference type="Gene3D" id="3.30.160.60">
    <property type="entry name" value="Classic Zinc Finger"/>
    <property type="match status" value="2"/>
</dbReference>
<dbReference type="OrthoDB" id="434647at2759"/>
<feature type="compositionally biased region" description="Basic residues" evidence="17">
    <location>
        <begin position="366"/>
        <end position="381"/>
    </location>
</feature>
<keyword evidence="11 18" id="KW-1133">Transmembrane helix</keyword>
<feature type="transmembrane region" description="Helical" evidence="18">
    <location>
        <begin position="912"/>
        <end position="936"/>
    </location>
</feature>
<name>A0A8J5YGJ2_9ROSI</name>
<dbReference type="InterPro" id="IPR013087">
    <property type="entry name" value="Znf_C2H2_type"/>
</dbReference>
<evidence type="ECO:0000256" key="6">
    <source>
        <dbReference type="ARBA" id="ARBA00012487"/>
    </source>
</evidence>
<feature type="compositionally biased region" description="Gly residues" evidence="17">
    <location>
        <begin position="180"/>
        <end position="189"/>
    </location>
</feature>
<feature type="compositionally biased region" description="Polar residues" evidence="17">
    <location>
        <begin position="336"/>
        <end position="349"/>
    </location>
</feature>
<dbReference type="GO" id="GO:0008270">
    <property type="term" value="F:zinc ion binding"/>
    <property type="evidence" value="ECO:0007669"/>
    <property type="project" value="InterPro"/>
</dbReference>
<keyword evidence="7" id="KW-0444">Lipid biosynthesis</keyword>
<comment type="catalytic activity">
    <reaction evidence="1 16">
        <text>a 1,2-diacyl-sn-glycero-3-phosphate + CTP + H(+) = a CDP-1,2-diacyl-sn-glycerol + diphosphate</text>
        <dbReference type="Rhea" id="RHEA:16229"/>
        <dbReference type="ChEBI" id="CHEBI:15378"/>
        <dbReference type="ChEBI" id="CHEBI:33019"/>
        <dbReference type="ChEBI" id="CHEBI:37563"/>
        <dbReference type="ChEBI" id="CHEBI:58332"/>
        <dbReference type="ChEBI" id="CHEBI:58608"/>
        <dbReference type="EC" id="2.7.7.41"/>
    </reaction>
</comment>
<evidence type="ECO:0000256" key="5">
    <source>
        <dbReference type="ARBA" id="ARBA00010185"/>
    </source>
</evidence>
<feature type="compositionally biased region" description="Polar residues" evidence="17">
    <location>
        <begin position="190"/>
        <end position="200"/>
    </location>
</feature>
<reference evidence="20 21" key="1">
    <citation type="journal article" date="2021" name="bioRxiv">
        <title>The Gossypium anomalum genome as a resource for cotton improvement and evolutionary analysis of hybrid incompatibility.</title>
        <authorList>
            <person name="Grover C.E."/>
            <person name="Yuan D."/>
            <person name="Arick M.A."/>
            <person name="Miller E.R."/>
            <person name="Hu G."/>
            <person name="Peterson D.G."/>
            <person name="Wendel J.F."/>
            <person name="Udall J.A."/>
        </authorList>
    </citation>
    <scope>NUCLEOTIDE SEQUENCE [LARGE SCALE GENOMIC DNA]</scope>
    <source>
        <strain evidence="20">JFW-Udall</strain>
        <tissue evidence="20">Leaf</tissue>
    </source>
</reference>
<dbReference type="AlphaFoldDB" id="A0A8J5YGJ2"/>
<evidence type="ECO:0000256" key="1">
    <source>
        <dbReference type="ARBA" id="ARBA00001698"/>
    </source>
</evidence>
<accession>A0A8J5YGJ2</accession>
<keyword evidence="10 16" id="KW-0548">Nucleotidyltransferase</keyword>
<feature type="region of interest" description="Disordered" evidence="17">
    <location>
        <begin position="169"/>
        <end position="206"/>
    </location>
</feature>
<comment type="similarity">
    <text evidence="5 16">Belongs to the CDS family.</text>
</comment>
<feature type="compositionally biased region" description="Acidic residues" evidence="17">
    <location>
        <begin position="637"/>
        <end position="650"/>
    </location>
</feature>
<dbReference type="Proteomes" id="UP000701853">
    <property type="component" value="Chromosome 7"/>
</dbReference>
<proteinExistence type="inferred from homology"/>
<evidence type="ECO:0000313" key="21">
    <source>
        <dbReference type="Proteomes" id="UP000701853"/>
    </source>
</evidence>
<keyword evidence="9 16" id="KW-0812">Transmembrane</keyword>
<evidence type="ECO:0000256" key="7">
    <source>
        <dbReference type="ARBA" id="ARBA00022516"/>
    </source>
</evidence>
<dbReference type="InterPro" id="IPR000374">
    <property type="entry name" value="PC_trans"/>
</dbReference>
<keyword evidence="13 18" id="KW-0472">Membrane</keyword>
<feature type="transmembrane region" description="Helical" evidence="18">
    <location>
        <begin position="804"/>
        <end position="837"/>
    </location>
</feature>
<keyword evidence="12" id="KW-0443">Lipid metabolism</keyword>
<evidence type="ECO:0000256" key="10">
    <source>
        <dbReference type="ARBA" id="ARBA00022695"/>
    </source>
</evidence>
<keyword evidence="14" id="KW-0594">Phospholipid biosynthesis</keyword>
<feature type="region of interest" description="Disordered" evidence="17">
    <location>
        <begin position="1"/>
        <end position="27"/>
    </location>
</feature>
<evidence type="ECO:0000256" key="16">
    <source>
        <dbReference type="RuleBase" id="RU003938"/>
    </source>
</evidence>
<keyword evidence="15" id="KW-1208">Phospholipid metabolism</keyword>
<feature type="transmembrane region" description="Helical" evidence="18">
    <location>
        <begin position="1023"/>
        <end position="1042"/>
    </location>
</feature>
<organism evidence="20 21">
    <name type="scientific">Gossypium anomalum</name>
    <dbReference type="NCBI Taxonomy" id="47600"/>
    <lineage>
        <taxon>Eukaryota</taxon>
        <taxon>Viridiplantae</taxon>
        <taxon>Streptophyta</taxon>
        <taxon>Embryophyta</taxon>
        <taxon>Tracheophyta</taxon>
        <taxon>Spermatophyta</taxon>
        <taxon>Magnoliopsida</taxon>
        <taxon>eudicotyledons</taxon>
        <taxon>Gunneridae</taxon>
        <taxon>Pentapetalae</taxon>
        <taxon>rosids</taxon>
        <taxon>malvids</taxon>
        <taxon>Malvales</taxon>
        <taxon>Malvaceae</taxon>
        <taxon>Malvoideae</taxon>
        <taxon>Gossypium</taxon>
    </lineage>
</organism>
<comment type="caution">
    <text evidence="20">The sequence shown here is derived from an EMBL/GenBank/DDBJ whole genome shotgun (WGS) entry which is preliminary data.</text>
</comment>
<comment type="pathway">
    <text evidence="4">Lipid metabolism.</text>
</comment>
<dbReference type="UniPathway" id="UPA00557">
    <property type="reaction ID" value="UER00614"/>
</dbReference>
<comment type="subcellular location">
    <subcellularLocation>
        <location evidence="2">Membrane</location>
        <topology evidence="2">Multi-pass membrane protein</topology>
    </subcellularLocation>
</comment>
<dbReference type="InterPro" id="IPR036236">
    <property type="entry name" value="Znf_C2H2_sf"/>
</dbReference>
<keyword evidence="8 16" id="KW-0808">Transferase</keyword>
<evidence type="ECO:0000256" key="15">
    <source>
        <dbReference type="ARBA" id="ARBA00023264"/>
    </source>
</evidence>
<dbReference type="EC" id="2.7.7.41" evidence="6 16"/>
<dbReference type="InterPro" id="IPR003604">
    <property type="entry name" value="Matrin/U1-like-C_Znf_C2H2"/>
</dbReference>
<feature type="region of interest" description="Disordered" evidence="17">
    <location>
        <begin position="545"/>
        <end position="650"/>
    </location>
</feature>
<dbReference type="GO" id="GO:0003676">
    <property type="term" value="F:nucleic acid binding"/>
    <property type="evidence" value="ECO:0007669"/>
    <property type="project" value="InterPro"/>
</dbReference>
<keyword evidence="21" id="KW-1185">Reference proteome</keyword>
<evidence type="ECO:0000256" key="17">
    <source>
        <dbReference type="SAM" id="MobiDB-lite"/>
    </source>
</evidence>
<dbReference type="GO" id="GO:0016020">
    <property type="term" value="C:membrane"/>
    <property type="evidence" value="ECO:0007669"/>
    <property type="project" value="UniProtKB-SubCell"/>
</dbReference>
<feature type="transmembrane region" description="Helical" evidence="18">
    <location>
        <begin position="858"/>
        <end position="876"/>
    </location>
</feature>
<feature type="region of interest" description="Disordered" evidence="17">
    <location>
        <begin position="309"/>
        <end position="398"/>
    </location>
</feature>
<evidence type="ECO:0000256" key="14">
    <source>
        <dbReference type="ARBA" id="ARBA00023209"/>
    </source>
</evidence>
<comment type="pathway">
    <text evidence="3 16">Phospholipid metabolism; CDP-diacylglycerol biosynthesis; CDP-diacylglycerol from sn-glycerol 3-phosphate: step 3/3.</text>
</comment>